<reference evidence="1 2" key="1">
    <citation type="submission" date="2020-08" db="EMBL/GenBank/DDBJ databases">
        <title>Bridging the membrane lipid divide: bacteria of the FCB group superphylum have the potential to synthesize archaeal ether lipids.</title>
        <authorList>
            <person name="Villanueva L."/>
            <person name="Von Meijenfeldt F.A.B."/>
            <person name="Westbye A.B."/>
            <person name="Yadav S."/>
            <person name="Hopmans E.C."/>
            <person name="Dutilh B.E."/>
            <person name="Sinninghe Damste J.S."/>
        </authorList>
    </citation>
    <scope>NUCLEOTIDE SEQUENCE [LARGE SCALE GENOMIC DNA]</scope>
    <source>
        <strain evidence="1">NIOZ-UU82</strain>
    </source>
</reference>
<sequence>MEKKLAFWTVREELSQANRLRRSYYELLRDELDQFLIQYGLINSYTNFTNKKLPYPFVEKRELKPRARIPDIEYECQNTFLVIFIEDTLPATHKKYIRFFDVNKTTKANLLLSKTLPLSKKFDRNQKHLESVHFFNFLKVLLPLDYALLLQRNPASKARDRYDLSHFHVRIDWPIAEAAEDLAQSIRYISKDLYEKGDKYAEDIQKKFFGYYGLPVMSGGRRTAAIVAAQYLKRLPCISTVYAGSSESRALIRISERGTSKSVLIKLTEEEMKQTAEDNNLALQTFKKNYMISRNKKNGVFIFQTTYSFTEHAKPPDDGKLRELIPDLYMLTVSGQHILPKPGVWKYPLLSLNIIYS</sequence>
<proteinExistence type="predicted"/>
<dbReference type="Proteomes" id="UP000603545">
    <property type="component" value="Unassembled WGS sequence"/>
</dbReference>
<comment type="caution">
    <text evidence="1">The sequence shown here is derived from an EMBL/GenBank/DDBJ whole genome shotgun (WGS) entry which is preliminary data.</text>
</comment>
<evidence type="ECO:0000313" key="1">
    <source>
        <dbReference type="EMBL" id="MBC8199332.1"/>
    </source>
</evidence>
<gene>
    <name evidence="1" type="ORF">H8E80_04710</name>
</gene>
<organism evidence="1 2">
    <name type="scientific">Candidatus Desulfaltia bathyphila</name>
    <dbReference type="NCBI Taxonomy" id="2841697"/>
    <lineage>
        <taxon>Bacteria</taxon>
        <taxon>Pseudomonadati</taxon>
        <taxon>Thermodesulfobacteriota</taxon>
        <taxon>Desulfobacteria</taxon>
        <taxon>Desulfobacterales</taxon>
        <taxon>Desulfobacterales incertae sedis</taxon>
        <taxon>Candidatus Desulfaltia</taxon>
    </lineage>
</organism>
<dbReference type="AlphaFoldDB" id="A0A8J6T6S7"/>
<dbReference type="EMBL" id="JACNLL010000047">
    <property type="protein sequence ID" value="MBC8199332.1"/>
    <property type="molecule type" value="Genomic_DNA"/>
</dbReference>
<accession>A0A8J6T6S7</accession>
<protein>
    <submittedName>
        <fullName evidence="1">Uncharacterized protein</fullName>
    </submittedName>
</protein>
<evidence type="ECO:0000313" key="2">
    <source>
        <dbReference type="Proteomes" id="UP000603545"/>
    </source>
</evidence>
<name>A0A8J6T6S7_9BACT</name>